<evidence type="ECO:0000256" key="7">
    <source>
        <dbReference type="ARBA" id="ARBA00023140"/>
    </source>
</evidence>
<dbReference type="InterPro" id="IPR016171">
    <property type="entry name" value="Vanillyl_alc_oxidase_C-sub2"/>
</dbReference>
<proteinExistence type="inferred from homology"/>
<dbReference type="OrthoDB" id="5332616at2759"/>
<dbReference type="Gene3D" id="3.30.43.10">
    <property type="entry name" value="Uridine Diphospho-n-acetylenolpyruvylglucosamine Reductase, domain 2"/>
    <property type="match status" value="1"/>
</dbReference>
<dbReference type="PANTHER" id="PTHR43716:SF1">
    <property type="entry name" value="D-2-HYDROXYGLUTARATE DEHYDROGENASE, MITOCHONDRIAL"/>
    <property type="match status" value="1"/>
</dbReference>
<dbReference type="FunFam" id="3.30.43.10:FF:000011">
    <property type="entry name" value="D-lactate dehydrogenase (Cytochrome)"/>
    <property type="match status" value="1"/>
</dbReference>
<evidence type="ECO:0000256" key="11">
    <source>
        <dbReference type="ARBA" id="ARBA00049267"/>
    </source>
</evidence>
<dbReference type="GO" id="GO:0005739">
    <property type="term" value="C:mitochondrion"/>
    <property type="evidence" value="ECO:0007669"/>
    <property type="project" value="TreeGrafter"/>
</dbReference>
<gene>
    <name evidence="13" type="primary">d2hgdh_1</name>
    <name evidence="13" type="ORF">FJT64_016002</name>
</gene>
<dbReference type="GO" id="GO:0071949">
    <property type="term" value="F:FAD binding"/>
    <property type="evidence" value="ECO:0007669"/>
    <property type="project" value="InterPro"/>
</dbReference>
<keyword evidence="14" id="KW-1185">Reference proteome</keyword>
<evidence type="ECO:0000256" key="5">
    <source>
        <dbReference type="ARBA" id="ARBA00022827"/>
    </source>
</evidence>
<organism evidence="13 14">
    <name type="scientific">Amphibalanus amphitrite</name>
    <name type="common">Striped barnacle</name>
    <name type="synonym">Balanus amphitrite</name>
    <dbReference type="NCBI Taxonomy" id="1232801"/>
    <lineage>
        <taxon>Eukaryota</taxon>
        <taxon>Metazoa</taxon>
        <taxon>Ecdysozoa</taxon>
        <taxon>Arthropoda</taxon>
        <taxon>Crustacea</taxon>
        <taxon>Multicrustacea</taxon>
        <taxon>Cirripedia</taxon>
        <taxon>Thoracica</taxon>
        <taxon>Thoracicalcarea</taxon>
        <taxon>Balanomorpha</taxon>
        <taxon>Balanoidea</taxon>
        <taxon>Balanidae</taxon>
        <taxon>Amphibalaninae</taxon>
        <taxon>Amphibalanus</taxon>
    </lineage>
</organism>
<dbReference type="EMBL" id="VIIS01000090">
    <property type="protein sequence ID" value="KAF0313467.1"/>
    <property type="molecule type" value="Genomic_DNA"/>
</dbReference>
<comment type="cofactor">
    <cofactor evidence="1">
        <name>FAD</name>
        <dbReference type="ChEBI" id="CHEBI:57692"/>
    </cofactor>
</comment>
<dbReference type="InterPro" id="IPR006094">
    <property type="entry name" value="Oxid_FAD_bind_N"/>
</dbReference>
<comment type="caution">
    <text evidence="13">The sequence shown here is derived from an EMBL/GenBank/DDBJ whole genome shotgun (WGS) entry which is preliminary data.</text>
</comment>
<keyword evidence="5" id="KW-0274">FAD</keyword>
<dbReference type="InterPro" id="IPR004113">
    <property type="entry name" value="FAD-bd_oxidored_4_C"/>
</dbReference>
<feature type="domain" description="FAD-binding PCMH-type" evidence="12">
    <location>
        <begin position="78"/>
        <end position="257"/>
    </location>
</feature>
<comment type="catalytic activity">
    <reaction evidence="11">
        <text>(R)-malate + A = oxaloacetate + AH2</text>
        <dbReference type="Rhea" id="RHEA:67460"/>
        <dbReference type="ChEBI" id="CHEBI:13193"/>
        <dbReference type="ChEBI" id="CHEBI:15588"/>
        <dbReference type="ChEBI" id="CHEBI:16452"/>
        <dbReference type="ChEBI" id="CHEBI:17499"/>
    </reaction>
    <physiologicalReaction direction="left-to-right" evidence="11">
        <dbReference type="Rhea" id="RHEA:67461"/>
    </physiologicalReaction>
</comment>
<evidence type="ECO:0000259" key="12">
    <source>
        <dbReference type="PROSITE" id="PS51387"/>
    </source>
</evidence>
<evidence type="ECO:0000256" key="10">
    <source>
        <dbReference type="ARBA" id="ARBA00045410"/>
    </source>
</evidence>
<evidence type="ECO:0000256" key="2">
    <source>
        <dbReference type="ARBA" id="ARBA00004275"/>
    </source>
</evidence>
<dbReference type="InterPro" id="IPR016167">
    <property type="entry name" value="FAD-bd_PCMH_sub1"/>
</dbReference>
<dbReference type="PANTHER" id="PTHR43716">
    <property type="entry name" value="D-2-HYDROXYGLUTARATE DEHYDROGENASE, MITOCHONDRIAL"/>
    <property type="match status" value="1"/>
</dbReference>
<keyword evidence="7" id="KW-0576">Peroxisome</keyword>
<dbReference type="Pfam" id="PF01565">
    <property type="entry name" value="FAD_binding_4"/>
    <property type="match status" value="1"/>
</dbReference>
<dbReference type="FunFam" id="3.30.465.10:FF:000001">
    <property type="entry name" value="D-2-hydroxyglutarate dehydrogenase, mitochondrial"/>
    <property type="match status" value="1"/>
</dbReference>
<dbReference type="Gene3D" id="3.30.70.2190">
    <property type="match status" value="1"/>
</dbReference>
<dbReference type="EC" id="1.1.99.39" evidence="8"/>
<evidence type="ECO:0000256" key="4">
    <source>
        <dbReference type="ARBA" id="ARBA00022630"/>
    </source>
</evidence>
<dbReference type="InterPro" id="IPR016164">
    <property type="entry name" value="FAD-linked_Oxase-like_C"/>
</dbReference>
<dbReference type="Pfam" id="PF02913">
    <property type="entry name" value="FAD-oxidase_C"/>
    <property type="match status" value="2"/>
</dbReference>
<keyword evidence="6" id="KW-0560">Oxidoreductase</keyword>
<accession>A0A6A4X2D2</accession>
<dbReference type="SUPFAM" id="SSF56176">
    <property type="entry name" value="FAD-binding/transporter-associated domain-like"/>
    <property type="match status" value="1"/>
</dbReference>
<evidence type="ECO:0000256" key="1">
    <source>
        <dbReference type="ARBA" id="ARBA00001974"/>
    </source>
</evidence>
<comment type="function">
    <text evidence="10">Catalyzes the oxidation of D-2-hydroxyglutarate (D-2-HG) to alpha-ketoglutarate. Also catalyzes the oxidation of other D-2-hydroxyacids, such as D-malate (D-MAL) and D-lactate (D-LAC). Exhibits high activities towards D-2-HG and D-MAL but a very weak activity towards D-LAC.</text>
</comment>
<dbReference type="GO" id="GO:0005777">
    <property type="term" value="C:peroxisome"/>
    <property type="evidence" value="ECO:0007669"/>
    <property type="project" value="UniProtKB-SubCell"/>
</dbReference>
<dbReference type="Gene3D" id="3.30.465.10">
    <property type="match status" value="1"/>
</dbReference>
<keyword evidence="4" id="KW-0285">Flavoprotein</keyword>
<evidence type="ECO:0000256" key="9">
    <source>
        <dbReference type="ARBA" id="ARBA00039639"/>
    </source>
</evidence>
<comment type="similarity">
    <text evidence="3">Belongs to the FAD-binding oxidoreductase/transferase type 4 family.</text>
</comment>
<dbReference type="InterPro" id="IPR016166">
    <property type="entry name" value="FAD-bd_PCMH"/>
</dbReference>
<evidence type="ECO:0000256" key="3">
    <source>
        <dbReference type="ARBA" id="ARBA00008000"/>
    </source>
</evidence>
<sequence>MRGPGWQLCKQLITRRVHSSSYALKEVELTSVRYPDLKRGPFGRLTDSDVTHFRRLLGAERVITEDLDGYNTDWLRSVRGASQLVLRPRSTEEVSAVLRHCHERRLAVCPQGGNTGLVGGSVPVFDEVVLSTSLMNKIIDLDTNSGALVCEAGCVLETADAYLAERGFMMPLDLGAKGSCQIGGNVSTNAGGLRLVRYGGLHGTVLGLEAVLANGDVLDCMSTMKKDNTGYDLKHLLIGSEGTLGVVTKVAISCPRRPACVNLVMLAVRSFEDVLSTYQFAQSQLGEILSSIEFMDGASQECVVNNLNMSHPLPGHPFYMVVETSGSRDTHDEEKLSLFMEEAMQRELVTDGVLATDVGQIKSLWQFRERIAEALLGDGYCFKYDISLPLNAFYEVLENLLYSDGNIHLNMTTRDFDAAVLSKIEPSLYEWTAQHGGSISAEHGLGLKKRNFIGYSKSPSAVALMQQLKTMLDPHGILNPHKVLPDN</sequence>
<dbReference type="InterPro" id="IPR051264">
    <property type="entry name" value="FAD-oxidored/transferase_4"/>
</dbReference>
<dbReference type="SUPFAM" id="SSF55103">
    <property type="entry name" value="FAD-linked oxidases, C-terminal domain"/>
    <property type="match status" value="1"/>
</dbReference>
<dbReference type="FunFam" id="3.30.70.2190:FF:000001">
    <property type="entry name" value="D-2-hydroxyglutarate dehydrogenase mitochondrial"/>
    <property type="match status" value="1"/>
</dbReference>
<dbReference type="PROSITE" id="PS51387">
    <property type="entry name" value="FAD_PCMH"/>
    <property type="match status" value="1"/>
</dbReference>
<reference evidence="13 14" key="1">
    <citation type="submission" date="2019-07" db="EMBL/GenBank/DDBJ databases">
        <title>Draft genome assembly of a fouling barnacle, Amphibalanus amphitrite (Darwin, 1854): The first reference genome for Thecostraca.</title>
        <authorList>
            <person name="Kim W."/>
        </authorList>
    </citation>
    <scope>NUCLEOTIDE SEQUENCE [LARGE SCALE GENOMIC DNA]</scope>
    <source>
        <strain evidence="13">SNU_AA5</strain>
        <tissue evidence="13">Soma without cirri and trophi</tissue>
    </source>
</reference>
<comment type="subcellular location">
    <subcellularLocation>
        <location evidence="2">Peroxisome</location>
    </subcellularLocation>
</comment>
<dbReference type="FunFam" id="1.10.45.10:FF:000001">
    <property type="entry name" value="D-lactate dehydrogenase mitochondrial"/>
    <property type="match status" value="1"/>
</dbReference>
<dbReference type="InterPro" id="IPR036318">
    <property type="entry name" value="FAD-bd_PCMH-like_sf"/>
</dbReference>
<dbReference type="Gene3D" id="1.10.45.10">
    <property type="entry name" value="Vanillyl-alcohol Oxidase, Chain A, domain 4"/>
    <property type="match status" value="1"/>
</dbReference>
<dbReference type="AlphaFoldDB" id="A0A6A4X2D2"/>
<dbReference type="Gene3D" id="3.30.70.2740">
    <property type="match status" value="1"/>
</dbReference>
<protein>
    <recommendedName>
        <fullName evidence="9">D-2-hydroxyglutarate dehydrogenase, mitochondrial</fullName>
        <ecNumber evidence="8">1.1.99.39</ecNumber>
    </recommendedName>
</protein>
<dbReference type="Proteomes" id="UP000440578">
    <property type="component" value="Unassembled WGS sequence"/>
</dbReference>
<evidence type="ECO:0000256" key="8">
    <source>
        <dbReference type="ARBA" id="ARBA00039003"/>
    </source>
</evidence>
<dbReference type="GO" id="GO:0051990">
    <property type="term" value="F:(R)-2-hydroxyglutarate dehydrogenase activity"/>
    <property type="evidence" value="ECO:0007669"/>
    <property type="project" value="UniProtKB-EC"/>
</dbReference>
<evidence type="ECO:0000313" key="13">
    <source>
        <dbReference type="EMBL" id="KAF0313467.1"/>
    </source>
</evidence>
<evidence type="ECO:0000313" key="14">
    <source>
        <dbReference type="Proteomes" id="UP000440578"/>
    </source>
</evidence>
<evidence type="ECO:0000256" key="6">
    <source>
        <dbReference type="ARBA" id="ARBA00023002"/>
    </source>
</evidence>
<dbReference type="InterPro" id="IPR016169">
    <property type="entry name" value="FAD-bd_PCMH_sub2"/>
</dbReference>
<name>A0A6A4X2D2_AMPAM</name>